<dbReference type="SMART" id="SM00490">
    <property type="entry name" value="HELICc"/>
    <property type="match status" value="1"/>
</dbReference>
<feature type="binding site" evidence="12">
    <location>
        <position position="573"/>
    </location>
    <ligand>
        <name>Zn(2+)</name>
        <dbReference type="ChEBI" id="CHEBI:29105"/>
        <label>1</label>
    </ligand>
</feature>
<dbReference type="PANTHER" id="PTHR30580:SF1">
    <property type="entry name" value="COMF OPERON PROTEIN 1"/>
    <property type="match status" value="1"/>
</dbReference>
<evidence type="ECO:0000256" key="9">
    <source>
        <dbReference type="ARBA" id="ARBA00023125"/>
    </source>
</evidence>
<dbReference type="GO" id="GO:0003677">
    <property type="term" value="F:DNA binding"/>
    <property type="evidence" value="ECO:0007669"/>
    <property type="project" value="UniProtKB-UniRule"/>
</dbReference>
<organism evidence="15 16">
    <name type="scientific">'Catharanthus roseus' aster yellows phytoplasma</name>
    <dbReference type="NCBI Taxonomy" id="1193712"/>
    <lineage>
        <taxon>Bacteria</taxon>
        <taxon>Bacillati</taxon>
        <taxon>Mycoplasmatota</taxon>
        <taxon>Mollicutes</taxon>
        <taxon>Acholeplasmatales</taxon>
        <taxon>Acholeplasmataceae</taxon>
        <taxon>Candidatus Phytoplasma</taxon>
        <taxon>16SrI (Aster yellows group)</taxon>
    </lineage>
</organism>
<dbReference type="GO" id="GO:0006310">
    <property type="term" value="P:DNA recombination"/>
    <property type="evidence" value="ECO:0007669"/>
    <property type="project" value="InterPro"/>
</dbReference>
<dbReference type="GO" id="GO:0006302">
    <property type="term" value="P:double-strand break repair"/>
    <property type="evidence" value="ECO:0007669"/>
    <property type="project" value="InterPro"/>
</dbReference>
<feature type="binding site" evidence="12">
    <location>
        <position position="560"/>
    </location>
    <ligand>
        <name>Zn(2+)</name>
        <dbReference type="ChEBI" id="CHEBI:29105"/>
        <label>2</label>
    </ligand>
</feature>
<evidence type="ECO:0000256" key="4">
    <source>
        <dbReference type="ARBA" id="ARBA00022741"/>
    </source>
</evidence>
<dbReference type="InterPro" id="IPR042115">
    <property type="entry name" value="PriA_3primeBD_sf"/>
</dbReference>
<dbReference type="Pfam" id="PF00270">
    <property type="entry name" value="DEAD"/>
    <property type="match status" value="1"/>
</dbReference>
<dbReference type="GO" id="GO:1990077">
    <property type="term" value="C:primosome complex"/>
    <property type="evidence" value="ECO:0007669"/>
    <property type="project" value="UniProtKB-UniRule"/>
</dbReference>
<feature type="binding site" evidence="12">
    <location>
        <position position="576"/>
    </location>
    <ligand>
        <name>Zn(2+)</name>
        <dbReference type="ChEBI" id="CHEBI:29105"/>
        <label>1</label>
    </ligand>
</feature>
<dbReference type="SUPFAM" id="SSF52540">
    <property type="entry name" value="P-loop containing nucleoside triphosphate hydrolases"/>
    <property type="match status" value="1"/>
</dbReference>
<evidence type="ECO:0000256" key="10">
    <source>
        <dbReference type="ARBA" id="ARBA00023235"/>
    </source>
</evidence>
<dbReference type="GO" id="GO:0016887">
    <property type="term" value="F:ATP hydrolysis activity"/>
    <property type="evidence" value="ECO:0007669"/>
    <property type="project" value="RHEA"/>
</dbReference>
<dbReference type="PROSITE" id="PS51194">
    <property type="entry name" value="HELICASE_CTER"/>
    <property type="match status" value="1"/>
</dbReference>
<comment type="function">
    <text evidence="12">Initiates the restart of stalled replication forks, which reloads the replicative helicase on sites other than the origin of replication. Recognizes and binds to abandoned replication forks and remodels them to uncover a helicase loading site. Promotes assembly of the primosome at these replication forks.</text>
</comment>
<dbReference type="InterPro" id="IPR041236">
    <property type="entry name" value="PriA_C"/>
</dbReference>
<dbReference type="GO" id="GO:0005524">
    <property type="term" value="F:ATP binding"/>
    <property type="evidence" value="ECO:0007669"/>
    <property type="project" value="UniProtKB-UniRule"/>
</dbReference>
<evidence type="ECO:0000256" key="1">
    <source>
        <dbReference type="ARBA" id="ARBA00022515"/>
    </source>
</evidence>
<dbReference type="EMBL" id="CP035949">
    <property type="protein sequence ID" value="QBF24007.1"/>
    <property type="molecule type" value="Genomic_DNA"/>
</dbReference>
<evidence type="ECO:0000256" key="5">
    <source>
        <dbReference type="ARBA" id="ARBA00022801"/>
    </source>
</evidence>
<feature type="binding site" evidence="12">
    <location>
        <position position="545"/>
    </location>
    <ligand>
        <name>Zn(2+)</name>
        <dbReference type="ChEBI" id="CHEBI:29105"/>
        <label>2</label>
    </ligand>
</feature>
<reference evidence="15 16" key="1">
    <citation type="submission" date="2019-02" db="EMBL/GenBank/DDBJ databases">
        <title>Draft Genome Sequence of Maize Bushy Stunt-like Phytoplasma group 16SrI-B (Aster yellows) in South Africa.</title>
        <authorList>
            <person name="Coetzee B."/>
            <person name="Douglas-Smit N."/>
            <person name="Maree H.J."/>
            <person name="Burger J.T."/>
            <person name="Kruger K."/>
            <person name="Pietersen G."/>
        </authorList>
    </citation>
    <scope>NUCLEOTIDE SEQUENCE [LARGE SCALE GENOMIC DNA]</scope>
    <source>
        <strain evidence="15 16">De Villa</strain>
    </source>
</reference>
<dbReference type="Proteomes" id="UP000289726">
    <property type="component" value="Chromosome"/>
</dbReference>
<evidence type="ECO:0000313" key="16">
    <source>
        <dbReference type="Proteomes" id="UP000289726"/>
    </source>
</evidence>
<comment type="similarity">
    <text evidence="12">Belongs to the helicase family. PriA subfamily.</text>
</comment>
<comment type="catalytic activity">
    <reaction evidence="11 12">
        <text>ATP + H2O = ADP + phosphate + H(+)</text>
        <dbReference type="Rhea" id="RHEA:13065"/>
        <dbReference type="ChEBI" id="CHEBI:15377"/>
        <dbReference type="ChEBI" id="CHEBI:15378"/>
        <dbReference type="ChEBI" id="CHEBI:30616"/>
        <dbReference type="ChEBI" id="CHEBI:43474"/>
        <dbReference type="ChEBI" id="CHEBI:456216"/>
        <dbReference type="EC" id="5.6.2.4"/>
    </reaction>
</comment>
<dbReference type="InterPro" id="IPR011545">
    <property type="entry name" value="DEAD/DEAH_box_helicase_dom"/>
</dbReference>
<feature type="binding site" evidence="12">
    <location>
        <position position="563"/>
    </location>
    <ligand>
        <name>Zn(2+)</name>
        <dbReference type="ChEBI" id="CHEBI:29105"/>
        <label>2</label>
    </ligand>
</feature>
<keyword evidence="4 12" id="KW-0547">Nucleotide-binding</keyword>
<feature type="binding site" evidence="12">
    <location>
        <position position="536"/>
    </location>
    <ligand>
        <name>Zn(2+)</name>
        <dbReference type="ChEBI" id="CHEBI:29105"/>
        <label>1</label>
    </ligand>
</feature>
<dbReference type="Gene3D" id="3.40.50.300">
    <property type="entry name" value="P-loop containing nucleotide triphosphate hydrolases"/>
    <property type="match status" value="2"/>
</dbReference>
<keyword evidence="3 12" id="KW-0479">Metal-binding</keyword>
<keyword evidence="1 12" id="KW-0639">Primosome</keyword>
<evidence type="ECO:0000259" key="14">
    <source>
        <dbReference type="PROSITE" id="PS51194"/>
    </source>
</evidence>
<gene>
    <name evidence="12 15" type="primary">priA</name>
    <name evidence="15" type="ORF">EXT02_02345</name>
</gene>
<feature type="binding site" evidence="12">
    <location>
        <position position="542"/>
    </location>
    <ligand>
        <name>Zn(2+)</name>
        <dbReference type="ChEBI" id="CHEBI:29105"/>
        <label>2</label>
    </ligand>
</feature>
<keyword evidence="10 12" id="KW-0413">Isomerase</keyword>
<evidence type="ECO:0000256" key="11">
    <source>
        <dbReference type="ARBA" id="ARBA00048988"/>
    </source>
</evidence>
<comment type="subunit">
    <text evidence="12">Component of the replication restart primosome.</text>
</comment>
<dbReference type="GO" id="GO:0006270">
    <property type="term" value="P:DNA replication initiation"/>
    <property type="evidence" value="ECO:0007669"/>
    <property type="project" value="TreeGrafter"/>
</dbReference>
<dbReference type="InterPro" id="IPR041222">
    <property type="entry name" value="PriA_3primeBD"/>
</dbReference>
<dbReference type="HAMAP" id="MF_00983">
    <property type="entry name" value="PriA"/>
    <property type="match status" value="1"/>
</dbReference>
<dbReference type="Gene3D" id="3.40.1440.60">
    <property type="entry name" value="PriA, 3(prime) DNA-binding domain"/>
    <property type="match status" value="1"/>
</dbReference>
<keyword evidence="2 12" id="KW-0235">DNA replication</keyword>
<dbReference type="AlphaFoldDB" id="A0A4P6MAI2"/>
<dbReference type="PROSITE" id="PS51192">
    <property type="entry name" value="HELICASE_ATP_BIND_1"/>
    <property type="match status" value="1"/>
</dbReference>
<dbReference type="GO" id="GO:0006269">
    <property type="term" value="P:DNA replication, synthesis of primer"/>
    <property type="evidence" value="ECO:0007669"/>
    <property type="project" value="UniProtKB-KW"/>
</dbReference>
<dbReference type="EC" id="5.6.2.4" evidence="12"/>
<dbReference type="SMART" id="SM00487">
    <property type="entry name" value="DEXDc"/>
    <property type="match status" value="1"/>
</dbReference>
<protein>
    <recommendedName>
        <fullName evidence="12">Replication restart protein PriA</fullName>
    </recommendedName>
    <alternativeName>
        <fullName evidence="12">ATP-dependent DNA helicase PriA</fullName>
        <ecNumber evidence="12">5.6.2.4</ecNumber>
    </alternativeName>
    <alternativeName>
        <fullName evidence="12">DNA 3'-5' helicase PriA</fullName>
    </alternativeName>
</protein>
<sequence>MIAEVIIDIKTTYQGINKPFDYLVPPHFEKIIKKTMRVVVPFGNANSQRLGYIINLKENSKFNKNLKEIITILDETPYFDQEFFLLSQEMLKTPFIIKALVYETIFPKEFVKSFLKEIKIINKELFPENLKGFFANKKELFLNPKNKSQEKLLEHFTKLSKKKIVIIKDILQLKEKNNEKKICIYHLNPQLSEKKDIKLTPKQKDFIAKLKELKQLKPLKPLKMLDKTSSNEIKHSKPKIKTQEITRKKALELTSNSIIQSLIRKKILLQTEQKISIVLNHDFDLLAEDKKIILNEEQQQIAQKINLNYHKTYLLHGKTGSGKTEIYLHLITKVLNQNKQVLLLVPEVMLIAPLMQRLQAKFTNKNIAILNSYLSPKEHLDQFLKIKEQQACIVLGTRSAIFAPLNNLGIVIIDEEHDEALIEKERATYDARTLAQIRAKYHKIPLILGSATPSLESHYQVLQQNYQLLSLTKRALIDALPPIELVDMKEELKKGNLEPFSQNLKHALREVLAKQQQAILFINTKGFAPFVLCRFCGFVPKCHKCNNSLTFYQKQELLKCSHCNYKEQFTPKCMRCSKEQIKEVGVGIEYIEAYLQKEFLQARLIKFDSDTITKISQYEKLWNDFNQEKADILLGTQMIAKGLDFHKVTLVGILMADSLLKIPSFKGSEKTFQLLIQAAGRCGRKEQGKVIVQSYNIDHFAINAAVKYEEKEFLRQLLEERKMSQNPPFGYLSQILISHKDFKKTFDIAYRIKAALSNRFSHKITVLGPVLSLIPKKNNRYRCLLTLKYSIWPLDLDFILENNIHQDALIIFDRFANLL</sequence>
<evidence type="ECO:0000313" key="15">
    <source>
        <dbReference type="EMBL" id="QBF24007.1"/>
    </source>
</evidence>
<dbReference type="Pfam" id="PF18074">
    <property type="entry name" value="PriA_C"/>
    <property type="match status" value="1"/>
</dbReference>
<keyword evidence="5 12" id="KW-0378">Hydrolase</keyword>
<dbReference type="InterPro" id="IPR001650">
    <property type="entry name" value="Helicase_C-like"/>
</dbReference>
<proteinExistence type="inferred from homology"/>
<feature type="domain" description="Helicase C-terminal" evidence="14">
    <location>
        <begin position="552"/>
        <end position="737"/>
    </location>
</feature>
<evidence type="ECO:0000259" key="13">
    <source>
        <dbReference type="PROSITE" id="PS51192"/>
    </source>
</evidence>
<evidence type="ECO:0000256" key="6">
    <source>
        <dbReference type="ARBA" id="ARBA00022806"/>
    </source>
</evidence>
<comment type="catalytic activity">
    <reaction evidence="12">
        <text>Couples ATP hydrolysis with the unwinding of duplex DNA by translocating in the 3'-5' direction.</text>
        <dbReference type="EC" id="5.6.2.4"/>
    </reaction>
</comment>
<keyword evidence="9 12" id="KW-0238">DNA-binding</keyword>
<comment type="cofactor">
    <cofactor evidence="12">
        <name>Zn(2+)</name>
        <dbReference type="ChEBI" id="CHEBI:29105"/>
    </cofactor>
    <text evidence="12">Binds 2 zinc ions per subunit.</text>
</comment>
<evidence type="ECO:0000256" key="7">
    <source>
        <dbReference type="ARBA" id="ARBA00022833"/>
    </source>
</evidence>
<dbReference type="GO" id="GO:0043138">
    <property type="term" value="F:3'-5' DNA helicase activity"/>
    <property type="evidence" value="ECO:0007669"/>
    <property type="project" value="UniProtKB-EC"/>
</dbReference>
<dbReference type="InterPro" id="IPR005259">
    <property type="entry name" value="PriA"/>
</dbReference>
<keyword evidence="8 12" id="KW-0067">ATP-binding</keyword>
<keyword evidence="16" id="KW-1185">Reference proteome</keyword>
<evidence type="ECO:0000256" key="2">
    <source>
        <dbReference type="ARBA" id="ARBA00022705"/>
    </source>
</evidence>
<feature type="domain" description="Helicase ATP-binding" evidence="13">
    <location>
        <begin position="304"/>
        <end position="471"/>
    </location>
</feature>
<dbReference type="Pfam" id="PF00271">
    <property type="entry name" value="Helicase_C"/>
    <property type="match status" value="1"/>
</dbReference>
<feature type="binding site" evidence="12">
    <location>
        <position position="533"/>
    </location>
    <ligand>
        <name>Zn(2+)</name>
        <dbReference type="ChEBI" id="CHEBI:29105"/>
        <label>1</label>
    </ligand>
</feature>
<evidence type="ECO:0000256" key="8">
    <source>
        <dbReference type="ARBA" id="ARBA00022840"/>
    </source>
</evidence>
<evidence type="ECO:0000256" key="3">
    <source>
        <dbReference type="ARBA" id="ARBA00022723"/>
    </source>
</evidence>
<keyword evidence="6 12" id="KW-0347">Helicase</keyword>
<keyword evidence="7 12" id="KW-0862">Zinc</keyword>
<dbReference type="GO" id="GO:0008270">
    <property type="term" value="F:zinc ion binding"/>
    <property type="evidence" value="ECO:0007669"/>
    <property type="project" value="UniProtKB-UniRule"/>
</dbReference>
<dbReference type="InterPro" id="IPR027417">
    <property type="entry name" value="P-loop_NTPase"/>
</dbReference>
<evidence type="ECO:0000256" key="12">
    <source>
        <dbReference type="HAMAP-Rule" id="MF_00983"/>
    </source>
</evidence>
<dbReference type="RefSeq" id="WP_130427864.1">
    <property type="nucleotide sequence ID" value="NZ_CP035949.1"/>
</dbReference>
<accession>A0A4P6MAI2</accession>
<dbReference type="NCBIfam" id="TIGR00595">
    <property type="entry name" value="priA"/>
    <property type="match status" value="1"/>
</dbReference>
<name>A0A4P6MAI2_9MOLU</name>
<dbReference type="FunFam" id="3.40.50.300:FF:000489">
    <property type="entry name" value="Primosome assembly protein PriA"/>
    <property type="match status" value="1"/>
</dbReference>
<dbReference type="InterPro" id="IPR014001">
    <property type="entry name" value="Helicase_ATP-bd"/>
</dbReference>
<dbReference type="PANTHER" id="PTHR30580">
    <property type="entry name" value="PRIMOSOMAL PROTEIN N"/>
    <property type="match status" value="1"/>
</dbReference>
<dbReference type="Pfam" id="PF17764">
    <property type="entry name" value="PriA_3primeBD"/>
    <property type="match status" value="1"/>
</dbReference>